<sequence>MTADQAGSRDTAPGSAQKVPVVIIGAGPVGVTAALLLARRGVRTVVLERHRDVYPLPRAVAMDDEVRRILQAAGVHEEFADIARPAGGLRLLDARHRVIAEFRRSPHGRHGFPQTSMFDQPELERLLRDALACRPECELRGQVEVTAVQQDADGPARVTYRDNAGEHLLWADAVLGCDGAGSITRDAIGAAWEDLRFEERWTVIDVRTSAPVRCWEGVDQVCDPHRPATFMRIGEDRYRWEFRLSDESELDHGRLRELVAPWVDISHGDDFHVVRQARYTFRARIADRWRRGGVFLLGDAAHLTPPFVGQGLCAGLRDAYNLTWKLARVLQQGADERLLDTYEAERKPHARHVIRLAVATGWAMTGGQDRAAALRRRALGAVCRIPAVTGMATRGLSPALSAGPLIRRRNRFPGLAGTFCPQPWSTVDGRRTRLDDVLGDSLAVLTAVPLAPSLRALTEGLGARIVDVREVGDDGTLAAWLRSGRTGAVLLRPDRVVLDVLAPGGDDFTGTAAWAPLLCTARRPVAPTEQPAPEPALRSITQ</sequence>
<dbReference type="GO" id="GO:0071949">
    <property type="term" value="F:FAD binding"/>
    <property type="evidence" value="ECO:0007669"/>
    <property type="project" value="InterPro"/>
</dbReference>
<dbReference type="GO" id="GO:0019622">
    <property type="term" value="P:3-(3-hydroxy)phenylpropionate catabolic process"/>
    <property type="evidence" value="ECO:0007669"/>
    <property type="project" value="TreeGrafter"/>
</dbReference>
<dbReference type="Gene3D" id="3.40.30.120">
    <property type="match status" value="1"/>
</dbReference>
<dbReference type="Proteomes" id="UP000600365">
    <property type="component" value="Unassembled WGS sequence"/>
</dbReference>
<dbReference type="NCBIfam" id="NF004829">
    <property type="entry name" value="PRK06183.1-3"/>
    <property type="match status" value="1"/>
</dbReference>
<evidence type="ECO:0000259" key="2">
    <source>
        <dbReference type="Pfam" id="PF01494"/>
    </source>
</evidence>
<accession>A0A917YF77</accession>
<dbReference type="Gene3D" id="3.30.70.2450">
    <property type="match status" value="1"/>
</dbReference>
<reference evidence="3 4" key="1">
    <citation type="journal article" date="2014" name="Int. J. Syst. Evol. Microbiol.">
        <title>Complete genome sequence of Corynebacterium casei LMG S-19264T (=DSM 44701T), isolated from a smear-ripened cheese.</title>
        <authorList>
            <consortium name="US DOE Joint Genome Institute (JGI-PGF)"/>
            <person name="Walter F."/>
            <person name="Albersmeier A."/>
            <person name="Kalinowski J."/>
            <person name="Ruckert C."/>
        </authorList>
    </citation>
    <scope>NUCLEOTIDE SEQUENCE [LARGE SCALE GENOMIC DNA]</scope>
    <source>
        <strain evidence="3 4">CGMCC 4.7111</strain>
    </source>
</reference>
<dbReference type="SUPFAM" id="SSF51905">
    <property type="entry name" value="FAD/NAD(P)-binding domain"/>
    <property type="match status" value="1"/>
</dbReference>
<dbReference type="EMBL" id="BMMM01000031">
    <property type="protein sequence ID" value="GGN94863.1"/>
    <property type="molecule type" value="Genomic_DNA"/>
</dbReference>
<protein>
    <submittedName>
        <fullName evidence="3">3-(3-hydroxyphenyl)propionate hydroxylase</fullName>
    </submittedName>
</protein>
<comment type="caution">
    <text evidence="3">The sequence shown here is derived from an EMBL/GenBank/DDBJ whole genome shotgun (WGS) entry which is preliminary data.</text>
</comment>
<keyword evidence="4" id="KW-1185">Reference proteome</keyword>
<dbReference type="RefSeq" id="WP_189192389.1">
    <property type="nucleotide sequence ID" value="NZ_BMMM01000031.1"/>
</dbReference>
<proteinExistence type="predicted"/>
<dbReference type="InterPro" id="IPR036188">
    <property type="entry name" value="FAD/NAD-bd_sf"/>
</dbReference>
<dbReference type="Gene3D" id="3.50.50.60">
    <property type="entry name" value="FAD/NAD(P)-binding domain"/>
    <property type="match status" value="1"/>
</dbReference>
<dbReference type="AlphaFoldDB" id="A0A917YF77"/>
<evidence type="ECO:0000313" key="3">
    <source>
        <dbReference type="EMBL" id="GGN94863.1"/>
    </source>
</evidence>
<dbReference type="InterPro" id="IPR050631">
    <property type="entry name" value="PheA/TfdB_FAD_monoxygenase"/>
</dbReference>
<dbReference type="InterPro" id="IPR002938">
    <property type="entry name" value="FAD-bd"/>
</dbReference>
<evidence type="ECO:0000256" key="1">
    <source>
        <dbReference type="ARBA" id="ARBA00023002"/>
    </source>
</evidence>
<organism evidence="3 4">
    <name type="scientific">Streptomyces albiflavescens</name>
    <dbReference type="NCBI Taxonomy" id="1623582"/>
    <lineage>
        <taxon>Bacteria</taxon>
        <taxon>Bacillati</taxon>
        <taxon>Actinomycetota</taxon>
        <taxon>Actinomycetes</taxon>
        <taxon>Kitasatosporales</taxon>
        <taxon>Streptomycetaceae</taxon>
        <taxon>Streptomyces</taxon>
    </lineage>
</organism>
<dbReference type="GO" id="GO:0008688">
    <property type="term" value="F:3-(3-hydroxyphenyl)propionate hydroxylase activity"/>
    <property type="evidence" value="ECO:0007669"/>
    <property type="project" value="TreeGrafter"/>
</dbReference>
<gene>
    <name evidence="3" type="primary">mhpA</name>
    <name evidence="3" type="ORF">GCM10011579_094860</name>
</gene>
<dbReference type="Pfam" id="PF01494">
    <property type="entry name" value="FAD_binding_3"/>
    <property type="match status" value="1"/>
</dbReference>
<dbReference type="PANTHER" id="PTHR43476:SF3">
    <property type="entry name" value="FAD-BINDING MONOOXYGENASE"/>
    <property type="match status" value="1"/>
</dbReference>
<dbReference type="PANTHER" id="PTHR43476">
    <property type="entry name" value="3-(3-HYDROXY-PHENYL)PROPIONATE/3-HYDROXYCINNAMIC ACID HYDROXYLASE"/>
    <property type="match status" value="1"/>
</dbReference>
<evidence type="ECO:0000313" key="4">
    <source>
        <dbReference type="Proteomes" id="UP000600365"/>
    </source>
</evidence>
<dbReference type="PRINTS" id="PR00420">
    <property type="entry name" value="RNGMNOXGNASE"/>
</dbReference>
<feature type="domain" description="FAD-binding" evidence="2">
    <location>
        <begin position="18"/>
        <end position="355"/>
    </location>
</feature>
<keyword evidence="1" id="KW-0560">Oxidoreductase</keyword>
<name>A0A917YF77_9ACTN</name>